<comment type="pathway">
    <text evidence="1">Protein modification; protein ubiquitination.</text>
</comment>
<keyword evidence="5" id="KW-1185">Reference proteome</keyword>
<evidence type="ECO:0000256" key="1">
    <source>
        <dbReference type="ARBA" id="ARBA00004906"/>
    </source>
</evidence>
<proteinExistence type="inferred from homology"/>
<dbReference type="GO" id="GO:0008641">
    <property type="term" value="F:ubiquitin-like modifier activating enzyme activity"/>
    <property type="evidence" value="ECO:0007669"/>
    <property type="project" value="InterPro"/>
</dbReference>
<dbReference type="Pfam" id="PF10585">
    <property type="entry name" value="UBA_E1_SCCH"/>
    <property type="match status" value="1"/>
</dbReference>
<dbReference type="SUPFAM" id="SSF69572">
    <property type="entry name" value="Activating enzymes of the ubiquitin-like proteins"/>
    <property type="match status" value="1"/>
</dbReference>
<accession>A0A3P7K8M2</accession>
<dbReference type="UniPathway" id="UPA00143"/>
<evidence type="ECO:0000256" key="2">
    <source>
        <dbReference type="ARBA" id="ARBA00005673"/>
    </source>
</evidence>
<dbReference type="EMBL" id="UYRW01012323">
    <property type="protein sequence ID" value="VDN00185.1"/>
    <property type="molecule type" value="Genomic_DNA"/>
</dbReference>
<evidence type="ECO:0000259" key="3">
    <source>
        <dbReference type="Pfam" id="PF10585"/>
    </source>
</evidence>
<comment type="similarity">
    <text evidence="2">Belongs to the ubiquitin-activating E1 family.</text>
</comment>
<protein>
    <recommendedName>
        <fullName evidence="3">Ubiquitin-activating enzyme SCCH domain-containing protein</fullName>
    </recommendedName>
</protein>
<feature type="non-terminal residue" evidence="4">
    <location>
        <position position="1"/>
    </location>
</feature>
<evidence type="ECO:0000313" key="4">
    <source>
        <dbReference type="EMBL" id="VDN00185.1"/>
    </source>
</evidence>
<organism evidence="4 5">
    <name type="scientific">Onchocerca ochengi</name>
    <name type="common">Filarial nematode worm</name>
    <dbReference type="NCBI Taxonomy" id="42157"/>
    <lineage>
        <taxon>Eukaryota</taxon>
        <taxon>Metazoa</taxon>
        <taxon>Ecdysozoa</taxon>
        <taxon>Nematoda</taxon>
        <taxon>Chromadorea</taxon>
        <taxon>Rhabditida</taxon>
        <taxon>Spirurina</taxon>
        <taxon>Spiruromorpha</taxon>
        <taxon>Filarioidea</taxon>
        <taxon>Onchocercidae</taxon>
        <taxon>Onchocerca</taxon>
    </lineage>
</organism>
<feature type="domain" description="Ubiquitin-activating enzyme SCCH" evidence="3">
    <location>
        <begin position="1"/>
        <end position="126"/>
    </location>
</feature>
<dbReference type="Proteomes" id="UP000271087">
    <property type="component" value="Unassembled WGS sequence"/>
</dbReference>
<dbReference type="GO" id="GO:0016567">
    <property type="term" value="P:protein ubiquitination"/>
    <property type="evidence" value="ECO:0007669"/>
    <property type="project" value="UniProtKB-UniPathway"/>
</dbReference>
<dbReference type="AlphaFoldDB" id="A0A3P7K8M2"/>
<dbReference type="Gene3D" id="1.10.10.2660">
    <property type="entry name" value="Ubiquitin-activating enzyme E1, SCCH domain"/>
    <property type="match status" value="1"/>
</dbReference>
<dbReference type="InterPro" id="IPR019572">
    <property type="entry name" value="UBA_E1_SCCH"/>
</dbReference>
<name>A0A3P7K8M2_ONCOC</name>
<reference evidence="4 5" key="1">
    <citation type="submission" date="2018-08" db="EMBL/GenBank/DDBJ databases">
        <authorList>
            <person name="Laetsch R D."/>
            <person name="Stevens L."/>
            <person name="Kumar S."/>
            <person name="Blaxter L. M."/>
        </authorList>
    </citation>
    <scope>NUCLEOTIDE SEQUENCE [LARGE SCALE GENOMIC DNA]</scope>
</reference>
<sequence>NFVWAASILRAQQYGIAPIIDKRKFLAVLKEIHPPPFMPKSDIKIAVTEAEAKQEEKAVADDDVDEKLQSVMMNLAKLNKKMTKPLISIDFEKDDDTNHHMEFITAASNLRADNYQIAPADVMKTKQIAGRIIPAIATTTAAVAGLACIELYKMIGNGNRLPNVPLAVFKNGFLNLALPFFGFSEPIAAPKKKMDISRFGIDSKYRDRRK</sequence>
<dbReference type="InterPro" id="IPR042063">
    <property type="entry name" value="Ubi_acti_E1_SCCH"/>
</dbReference>
<dbReference type="InterPro" id="IPR035985">
    <property type="entry name" value="Ubiquitin-activating_enz"/>
</dbReference>
<gene>
    <name evidence="4" type="ORF">NOO_LOCUS12862</name>
</gene>
<evidence type="ECO:0000313" key="5">
    <source>
        <dbReference type="Proteomes" id="UP000271087"/>
    </source>
</evidence>
<dbReference type="OrthoDB" id="10252231at2759"/>